<evidence type="ECO:0000313" key="1">
    <source>
        <dbReference type="EMBL" id="TFK46979.1"/>
    </source>
</evidence>
<dbReference type="EMBL" id="ML213526">
    <property type="protein sequence ID" value="TFK46979.1"/>
    <property type="molecule type" value="Genomic_DNA"/>
</dbReference>
<protein>
    <recommendedName>
        <fullName evidence="3">Fungal-type protein kinase domain-containing protein</fullName>
    </recommendedName>
</protein>
<gene>
    <name evidence="1" type="ORF">OE88DRAFT_1739014</name>
</gene>
<keyword evidence="2" id="KW-1185">Reference proteome</keyword>
<organism evidence="1 2">
    <name type="scientific">Heliocybe sulcata</name>
    <dbReference type="NCBI Taxonomy" id="5364"/>
    <lineage>
        <taxon>Eukaryota</taxon>
        <taxon>Fungi</taxon>
        <taxon>Dikarya</taxon>
        <taxon>Basidiomycota</taxon>
        <taxon>Agaricomycotina</taxon>
        <taxon>Agaricomycetes</taxon>
        <taxon>Gloeophyllales</taxon>
        <taxon>Gloeophyllaceae</taxon>
        <taxon>Heliocybe</taxon>
    </lineage>
</organism>
<sequence>MEVAQDPSQCGTLSGYVRDNREGCYSPSSEPDDWDCRVGSPDKPLQWTVTHCRDTITWRVVDSVKDGCILTSTRREKTHEHGPLSFAPRIGKAAHIGRTESKRAATNLSSHVELLEALQYAVTGHQSIRERGTKVPNLALVCVTRKASDCPITPFLREKKSIIENNYRTSPCRSFQPFKILAGITTSKHDYLDDLECFFWILCHLVFIFQAPGKTEANPPYSFQGLHSRKKRRMIQAKDSLLGNRELVDYISSGMGHGIAALFGRMQQFFLNVTEESRQELIARRKGITLRQLKMHGHDLPAPHLGLPTVDEKSCSEWLGPVALQHYTAILNMIGTSIEWEDEPMQTSLLRIQEREQA</sequence>
<reference evidence="1 2" key="1">
    <citation type="journal article" date="2019" name="Nat. Ecol. Evol.">
        <title>Megaphylogeny resolves global patterns of mushroom evolution.</title>
        <authorList>
            <person name="Varga T."/>
            <person name="Krizsan K."/>
            <person name="Foldi C."/>
            <person name="Dima B."/>
            <person name="Sanchez-Garcia M."/>
            <person name="Sanchez-Ramirez S."/>
            <person name="Szollosi G.J."/>
            <person name="Szarkandi J.G."/>
            <person name="Papp V."/>
            <person name="Albert L."/>
            <person name="Andreopoulos W."/>
            <person name="Angelini C."/>
            <person name="Antonin V."/>
            <person name="Barry K.W."/>
            <person name="Bougher N.L."/>
            <person name="Buchanan P."/>
            <person name="Buyck B."/>
            <person name="Bense V."/>
            <person name="Catcheside P."/>
            <person name="Chovatia M."/>
            <person name="Cooper J."/>
            <person name="Damon W."/>
            <person name="Desjardin D."/>
            <person name="Finy P."/>
            <person name="Geml J."/>
            <person name="Haridas S."/>
            <person name="Hughes K."/>
            <person name="Justo A."/>
            <person name="Karasinski D."/>
            <person name="Kautmanova I."/>
            <person name="Kiss B."/>
            <person name="Kocsube S."/>
            <person name="Kotiranta H."/>
            <person name="LaButti K.M."/>
            <person name="Lechner B.E."/>
            <person name="Liimatainen K."/>
            <person name="Lipzen A."/>
            <person name="Lukacs Z."/>
            <person name="Mihaltcheva S."/>
            <person name="Morgado L.N."/>
            <person name="Niskanen T."/>
            <person name="Noordeloos M.E."/>
            <person name="Ohm R.A."/>
            <person name="Ortiz-Santana B."/>
            <person name="Ovrebo C."/>
            <person name="Racz N."/>
            <person name="Riley R."/>
            <person name="Savchenko A."/>
            <person name="Shiryaev A."/>
            <person name="Soop K."/>
            <person name="Spirin V."/>
            <person name="Szebenyi C."/>
            <person name="Tomsovsky M."/>
            <person name="Tulloss R.E."/>
            <person name="Uehling J."/>
            <person name="Grigoriev I.V."/>
            <person name="Vagvolgyi C."/>
            <person name="Papp T."/>
            <person name="Martin F.M."/>
            <person name="Miettinen O."/>
            <person name="Hibbett D.S."/>
            <person name="Nagy L.G."/>
        </authorList>
    </citation>
    <scope>NUCLEOTIDE SEQUENCE [LARGE SCALE GENOMIC DNA]</scope>
    <source>
        <strain evidence="1 2">OMC1185</strain>
    </source>
</reference>
<dbReference type="OrthoDB" id="3068682at2759"/>
<dbReference type="AlphaFoldDB" id="A0A5C3MNE4"/>
<accession>A0A5C3MNE4</accession>
<dbReference type="Proteomes" id="UP000305948">
    <property type="component" value="Unassembled WGS sequence"/>
</dbReference>
<evidence type="ECO:0008006" key="3">
    <source>
        <dbReference type="Google" id="ProtNLM"/>
    </source>
</evidence>
<proteinExistence type="predicted"/>
<evidence type="ECO:0000313" key="2">
    <source>
        <dbReference type="Proteomes" id="UP000305948"/>
    </source>
</evidence>
<name>A0A5C3MNE4_9AGAM</name>